<evidence type="ECO:0000313" key="1">
    <source>
        <dbReference type="EMBL" id="KAF2550720.1"/>
    </source>
</evidence>
<dbReference type="Proteomes" id="UP000712281">
    <property type="component" value="Unassembled WGS sequence"/>
</dbReference>
<reference evidence="1" key="1">
    <citation type="submission" date="2019-12" db="EMBL/GenBank/DDBJ databases">
        <title>Genome sequencing and annotation of Brassica cretica.</title>
        <authorList>
            <person name="Studholme D.J."/>
            <person name="Sarris P.F."/>
        </authorList>
    </citation>
    <scope>NUCLEOTIDE SEQUENCE</scope>
    <source>
        <strain evidence="1">PFS-001/15</strain>
        <tissue evidence="1">Leaf</tissue>
    </source>
</reference>
<name>A0A8S9H0P9_BRACR</name>
<gene>
    <name evidence="1" type="ORF">F2Q68_00035325</name>
</gene>
<comment type="caution">
    <text evidence="1">The sequence shown here is derived from an EMBL/GenBank/DDBJ whole genome shotgun (WGS) entry which is preliminary data.</text>
</comment>
<protein>
    <submittedName>
        <fullName evidence="1">Uncharacterized protein</fullName>
    </submittedName>
</protein>
<dbReference type="EMBL" id="QGKW02001988">
    <property type="protein sequence ID" value="KAF2550720.1"/>
    <property type="molecule type" value="Genomic_DNA"/>
</dbReference>
<sequence length="215" mass="24553">MADHYMIIAEEWKTSDDDSWNFSIDKHQMLRIVTLSPSMTLVELQNNVFNEFFVNTHTRPPASLSYWPPNSKELETGISTPPVMITHNGSVSFFYRHFELHKGMNLFVTFNHQSDPINTSQVAENIFPFTTPKQPITKPPISSTVILVSVPLHPDFSRLLPPRQKSPDFPFSLMMIYLEAALLSHLTQPPALTQLLPRSDVSHLLMKLFFVATIC</sequence>
<dbReference type="AlphaFoldDB" id="A0A8S9H0P9"/>
<evidence type="ECO:0000313" key="2">
    <source>
        <dbReference type="Proteomes" id="UP000712281"/>
    </source>
</evidence>
<proteinExistence type="predicted"/>
<organism evidence="1 2">
    <name type="scientific">Brassica cretica</name>
    <name type="common">Mustard</name>
    <dbReference type="NCBI Taxonomy" id="69181"/>
    <lineage>
        <taxon>Eukaryota</taxon>
        <taxon>Viridiplantae</taxon>
        <taxon>Streptophyta</taxon>
        <taxon>Embryophyta</taxon>
        <taxon>Tracheophyta</taxon>
        <taxon>Spermatophyta</taxon>
        <taxon>Magnoliopsida</taxon>
        <taxon>eudicotyledons</taxon>
        <taxon>Gunneridae</taxon>
        <taxon>Pentapetalae</taxon>
        <taxon>rosids</taxon>
        <taxon>malvids</taxon>
        <taxon>Brassicales</taxon>
        <taxon>Brassicaceae</taxon>
        <taxon>Brassiceae</taxon>
        <taxon>Brassica</taxon>
    </lineage>
</organism>
<accession>A0A8S9H0P9</accession>